<comment type="caution">
    <text evidence="1">The sequence shown here is derived from an EMBL/GenBank/DDBJ whole genome shotgun (WGS) entry which is preliminary data.</text>
</comment>
<keyword evidence="2" id="KW-1185">Reference proteome</keyword>
<dbReference type="Proteomes" id="UP001497680">
    <property type="component" value="Unassembled WGS sequence"/>
</dbReference>
<dbReference type="EMBL" id="MU394280">
    <property type="protein sequence ID" value="KAI6093686.1"/>
    <property type="molecule type" value="Genomic_DNA"/>
</dbReference>
<sequence>MSPTLASQCHRAAHRHLRPQHDSVWISETLLAATFERFCVTSTTTTRHGSSVPGPMENRRRMGRRRMGELSFGQSHSAAPLWGLENLADLTQWQWKPPSSPDARIEQLKTKGARRRSLLNVVLDLLSGLFAPRSNPTSNPLPKLVCDAHADPSEVVGVGLNSLRQDLPSSITTQAWTNFKSFCDSWKDCLADGHFSGERICFVLDGIQRGLCMTRLGDEELLSLVTVSKLELCLLQATIAGLSSRSVSQDNHFDCLAWNSVIQKISGLQVNNLTIFKAAMAHIPDCHLSDVATGIVANLRTYLTASRHGKKVSTLARQASKMAQPLTRLDPANHLHILQSGTQFVLLDKNSKGLIYHRARLAWLYLLARLPCVSESYLAEVCSTLEAGKAKPLSRRAICRLYLLKHQSSIKHVTALYSTLIQNRWNTSDSESYNSFCMVAWQTKQFHVVLGLCEFIHMLGRQQDIMWIARALRDLVKNEATPLMNLALGARQPELAIKILSLYQQHSDSPTRYWKKDFLTSALKVLMKSRSVRQDKILSALDLVRPLRRRGRRAETITKRQLLDTATASIVFANSPGVSNRTSLRLISQCIGYLRARHRNAVLPKAALRALLYNITRDLAEGKPGRTARLRWVLGLFQKHAGYQQMLHIGLVLRRWRDLNHRRCRESIG</sequence>
<gene>
    <name evidence="1" type="ORF">F4821DRAFT_3879</name>
</gene>
<evidence type="ECO:0000313" key="1">
    <source>
        <dbReference type="EMBL" id="KAI6093686.1"/>
    </source>
</evidence>
<accession>A0ACC0DMG0</accession>
<name>A0ACC0DMG0_9PEZI</name>
<protein>
    <submittedName>
        <fullName evidence="1">Uncharacterized protein</fullName>
    </submittedName>
</protein>
<proteinExistence type="predicted"/>
<reference evidence="1 2" key="1">
    <citation type="journal article" date="2022" name="New Phytol.">
        <title>Ecological generalism drives hyperdiversity of secondary metabolite gene clusters in xylarialean endophytes.</title>
        <authorList>
            <person name="Franco M.E.E."/>
            <person name="Wisecaver J.H."/>
            <person name="Arnold A.E."/>
            <person name="Ju Y.M."/>
            <person name="Slot J.C."/>
            <person name="Ahrendt S."/>
            <person name="Moore L.P."/>
            <person name="Eastman K.E."/>
            <person name="Scott K."/>
            <person name="Konkel Z."/>
            <person name="Mondo S.J."/>
            <person name="Kuo A."/>
            <person name="Hayes R.D."/>
            <person name="Haridas S."/>
            <person name="Andreopoulos B."/>
            <person name="Riley R."/>
            <person name="LaButti K."/>
            <person name="Pangilinan J."/>
            <person name="Lipzen A."/>
            <person name="Amirebrahimi M."/>
            <person name="Yan J."/>
            <person name="Adam C."/>
            <person name="Keymanesh K."/>
            <person name="Ng V."/>
            <person name="Louie K."/>
            <person name="Northen T."/>
            <person name="Drula E."/>
            <person name="Henrissat B."/>
            <person name="Hsieh H.M."/>
            <person name="Youens-Clark K."/>
            <person name="Lutzoni F."/>
            <person name="Miadlikowska J."/>
            <person name="Eastwood D.C."/>
            <person name="Hamelin R.C."/>
            <person name="Grigoriev I.V."/>
            <person name="U'Ren J.M."/>
        </authorList>
    </citation>
    <scope>NUCLEOTIDE SEQUENCE [LARGE SCALE GENOMIC DNA]</scope>
    <source>
        <strain evidence="1 2">ER1909</strain>
    </source>
</reference>
<organism evidence="1 2">
    <name type="scientific">Hypoxylon rubiginosum</name>
    <dbReference type="NCBI Taxonomy" id="110542"/>
    <lineage>
        <taxon>Eukaryota</taxon>
        <taxon>Fungi</taxon>
        <taxon>Dikarya</taxon>
        <taxon>Ascomycota</taxon>
        <taxon>Pezizomycotina</taxon>
        <taxon>Sordariomycetes</taxon>
        <taxon>Xylariomycetidae</taxon>
        <taxon>Xylariales</taxon>
        <taxon>Hypoxylaceae</taxon>
        <taxon>Hypoxylon</taxon>
    </lineage>
</organism>
<evidence type="ECO:0000313" key="2">
    <source>
        <dbReference type="Proteomes" id="UP001497680"/>
    </source>
</evidence>